<evidence type="ECO:0000256" key="15">
    <source>
        <dbReference type="ARBA" id="ARBA00051245"/>
    </source>
</evidence>
<dbReference type="PANTHER" id="PTHR32309">
    <property type="entry name" value="TYROSINE-PROTEIN KINASE"/>
    <property type="match status" value="1"/>
</dbReference>
<keyword evidence="21" id="KW-1185">Reference proteome</keyword>
<keyword evidence="11" id="KW-0067">ATP-binding</keyword>
<dbReference type="Pfam" id="PF13614">
    <property type="entry name" value="AAA_31"/>
    <property type="match status" value="1"/>
</dbReference>
<dbReference type="InterPro" id="IPR032807">
    <property type="entry name" value="GNVR"/>
</dbReference>
<dbReference type="GO" id="GO:0004715">
    <property type="term" value="F:non-membrane spanning protein tyrosine kinase activity"/>
    <property type="evidence" value="ECO:0007669"/>
    <property type="project" value="UniProtKB-EC"/>
</dbReference>
<dbReference type="InterPro" id="IPR003856">
    <property type="entry name" value="LPS_length_determ_N"/>
</dbReference>
<evidence type="ECO:0000256" key="11">
    <source>
        <dbReference type="ARBA" id="ARBA00022840"/>
    </source>
</evidence>
<keyword evidence="13 16" id="KW-0472">Membrane</keyword>
<evidence type="ECO:0000256" key="3">
    <source>
        <dbReference type="ARBA" id="ARBA00008883"/>
    </source>
</evidence>
<keyword evidence="12 16" id="KW-1133">Transmembrane helix</keyword>
<dbReference type="Gene3D" id="3.40.50.300">
    <property type="entry name" value="P-loop containing nucleotide triphosphate hydrolases"/>
    <property type="match status" value="1"/>
</dbReference>
<evidence type="ECO:0000256" key="10">
    <source>
        <dbReference type="ARBA" id="ARBA00022777"/>
    </source>
</evidence>
<evidence type="ECO:0000256" key="12">
    <source>
        <dbReference type="ARBA" id="ARBA00022989"/>
    </source>
</evidence>
<dbReference type="Pfam" id="PF13807">
    <property type="entry name" value="GNVR"/>
    <property type="match status" value="1"/>
</dbReference>
<evidence type="ECO:0000256" key="9">
    <source>
        <dbReference type="ARBA" id="ARBA00022741"/>
    </source>
</evidence>
<keyword evidence="7" id="KW-0808">Transferase</keyword>
<gene>
    <name evidence="20" type="ORF">SAMN05421824_1696</name>
</gene>
<dbReference type="OrthoDB" id="9794577at2"/>
<dbReference type="STRING" id="419940.SAMN05421824_1696"/>
<evidence type="ECO:0000256" key="2">
    <source>
        <dbReference type="ARBA" id="ARBA00007316"/>
    </source>
</evidence>
<evidence type="ECO:0000256" key="8">
    <source>
        <dbReference type="ARBA" id="ARBA00022692"/>
    </source>
</evidence>
<keyword evidence="6" id="KW-0997">Cell inner membrane</keyword>
<proteinExistence type="inferred from homology"/>
<dbReference type="PANTHER" id="PTHR32309:SF13">
    <property type="entry name" value="FERRIC ENTEROBACTIN TRANSPORT PROTEIN FEPE"/>
    <property type="match status" value="1"/>
</dbReference>
<dbReference type="EMBL" id="FOFN01000002">
    <property type="protein sequence ID" value="SEQ45533.1"/>
    <property type="molecule type" value="Genomic_DNA"/>
</dbReference>
<keyword evidence="5" id="KW-1003">Cell membrane</keyword>
<evidence type="ECO:0000256" key="14">
    <source>
        <dbReference type="ARBA" id="ARBA00023137"/>
    </source>
</evidence>
<evidence type="ECO:0000256" key="16">
    <source>
        <dbReference type="SAM" id="Phobius"/>
    </source>
</evidence>
<organism evidence="20 21">
    <name type="scientific">Hyunsoonleella jejuensis</name>
    <dbReference type="NCBI Taxonomy" id="419940"/>
    <lineage>
        <taxon>Bacteria</taxon>
        <taxon>Pseudomonadati</taxon>
        <taxon>Bacteroidota</taxon>
        <taxon>Flavobacteriia</taxon>
        <taxon>Flavobacteriales</taxon>
        <taxon>Flavobacteriaceae</taxon>
    </lineage>
</organism>
<dbReference type="InterPro" id="IPR050445">
    <property type="entry name" value="Bact_polysacc_biosynth/exp"/>
</dbReference>
<dbReference type="RefSeq" id="WP_092578486.1">
    <property type="nucleotide sequence ID" value="NZ_FOFN01000002.1"/>
</dbReference>
<dbReference type="InterPro" id="IPR027417">
    <property type="entry name" value="P-loop_NTPase"/>
</dbReference>
<accession>A0A1H9G667</accession>
<evidence type="ECO:0000256" key="1">
    <source>
        <dbReference type="ARBA" id="ARBA00004429"/>
    </source>
</evidence>
<reference evidence="20 21" key="1">
    <citation type="submission" date="2016-10" db="EMBL/GenBank/DDBJ databases">
        <authorList>
            <person name="de Groot N.N."/>
        </authorList>
    </citation>
    <scope>NUCLEOTIDE SEQUENCE [LARGE SCALE GENOMIC DNA]</scope>
    <source>
        <strain evidence="20 21">DSM 21035</strain>
    </source>
</reference>
<feature type="transmembrane region" description="Helical" evidence="16">
    <location>
        <begin position="501"/>
        <end position="521"/>
    </location>
</feature>
<comment type="catalytic activity">
    <reaction evidence="15">
        <text>L-tyrosyl-[protein] + ATP = O-phospho-L-tyrosyl-[protein] + ADP + H(+)</text>
        <dbReference type="Rhea" id="RHEA:10596"/>
        <dbReference type="Rhea" id="RHEA-COMP:10136"/>
        <dbReference type="Rhea" id="RHEA-COMP:20101"/>
        <dbReference type="ChEBI" id="CHEBI:15378"/>
        <dbReference type="ChEBI" id="CHEBI:30616"/>
        <dbReference type="ChEBI" id="CHEBI:46858"/>
        <dbReference type="ChEBI" id="CHEBI:61978"/>
        <dbReference type="ChEBI" id="CHEBI:456216"/>
        <dbReference type="EC" id="2.7.10.2"/>
    </reaction>
</comment>
<dbReference type="InterPro" id="IPR005702">
    <property type="entry name" value="Wzc-like_C"/>
</dbReference>
<dbReference type="GO" id="GO:0005886">
    <property type="term" value="C:plasma membrane"/>
    <property type="evidence" value="ECO:0007669"/>
    <property type="project" value="UniProtKB-SubCell"/>
</dbReference>
<dbReference type="NCBIfam" id="TIGR01007">
    <property type="entry name" value="eps_fam"/>
    <property type="match status" value="1"/>
</dbReference>
<evidence type="ECO:0000259" key="19">
    <source>
        <dbReference type="Pfam" id="PF13807"/>
    </source>
</evidence>
<keyword evidence="9" id="KW-0547">Nucleotide-binding</keyword>
<evidence type="ECO:0000256" key="7">
    <source>
        <dbReference type="ARBA" id="ARBA00022679"/>
    </source>
</evidence>
<evidence type="ECO:0000259" key="18">
    <source>
        <dbReference type="Pfam" id="PF13614"/>
    </source>
</evidence>
<evidence type="ECO:0000259" key="17">
    <source>
        <dbReference type="Pfam" id="PF02706"/>
    </source>
</evidence>
<comment type="similarity">
    <text evidence="2">Belongs to the CpsD/CapB family.</text>
</comment>
<evidence type="ECO:0000256" key="4">
    <source>
        <dbReference type="ARBA" id="ARBA00011903"/>
    </source>
</evidence>
<protein>
    <recommendedName>
        <fullName evidence="4">non-specific protein-tyrosine kinase</fullName>
        <ecNumber evidence="4">2.7.10.2</ecNumber>
    </recommendedName>
</protein>
<feature type="domain" description="AAA" evidence="18">
    <location>
        <begin position="601"/>
        <end position="731"/>
    </location>
</feature>
<dbReference type="Pfam" id="PF02706">
    <property type="entry name" value="Wzz"/>
    <property type="match status" value="1"/>
</dbReference>
<evidence type="ECO:0000256" key="6">
    <source>
        <dbReference type="ARBA" id="ARBA00022519"/>
    </source>
</evidence>
<comment type="subcellular location">
    <subcellularLocation>
        <location evidence="1">Cell inner membrane</location>
        <topology evidence="1">Multi-pass membrane protein</topology>
    </subcellularLocation>
</comment>
<dbReference type="InterPro" id="IPR025669">
    <property type="entry name" value="AAA_dom"/>
</dbReference>
<sequence length="800" mass="90708">MTSNSTNRKFKTNTERLDLKSKFSIYTRQWKWFALSCITFLVIGFFYLRYATPKYNAYGKIMLMDDKNVSSPADAILQDLSKISSVEKELIDDEIEVIKSRKLMKEVVKNLDLNVQIFSKGRLHDSEFFPHSEAPIRINFIASDSLIYESDFEFSLLFTSENTFDFKYFPDPGAEEITKKAVFGKNITTPVGDILITPNVEDISFLINEVIFVKISTLDKIAEYYKNTIRVSPAVEGSKVVNLSLDDYSWAKAIAIINTLVDEYNRTSIEEKNIRSNNTAEFINKRIDLIATDLSNVDNEIERFKTGNKLTNITSEADLYLKNNAQTEQQLAASRTEYSKINYMKSQIMDDSFNPIPANVGLSDAGINATASKYNDLLNERNRLLKSSSEKNPLIINLDEQLNSLKSGLSQSLDNAAQTVGLQIRSLENQSAKISSKIYAVPGQVRKSRDIQREQGIKESLYLYLLQKREEATISLISTSPNARTIDEAHSEKIPVYPKNIMVYLICFIIGLGIPYAVLYIKQLLDTKIHNKEDLQKIIGIMPVLGEIPRISTSGSRLIERNDRSILSESFRIIRTNFDYINRNRKTEKYHNVVFVTSTINGEGKSFVSLNMALTKANTGKKVLLLGSDIRNPQIYSAIKTEKNKDRSDIVGLTEYLANESVSISDTINRYSINDINIDIILSGKVPPNPAELLMNERIKPLFDKVSSEYDYVVVDTAPAMLVTDTLLISEYSGNTIYITRADHTEKKILNFAKELQAENKLNNMMLVVNDVKQSNFGYGAKYGYYGAPKKQRWFSFGKA</sequence>
<evidence type="ECO:0000313" key="21">
    <source>
        <dbReference type="Proteomes" id="UP000198999"/>
    </source>
</evidence>
<dbReference type="CDD" id="cd05387">
    <property type="entry name" value="BY-kinase"/>
    <property type="match status" value="1"/>
</dbReference>
<evidence type="ECO:0000256" key="5">
    <source>
        <dbReference type="ARBA" id="ARBA00022475"/>
    </source>
</evidence>
<feature type="domain" description="Tyrosine-protein kinase G-rich" evidence="19">
    <location>
        <begin position="452"/>
        <end position="523"/>
    </location>
</feature>
<dbReference type="EC" id="2.7.10.2" evidence="4"/>
<feature type="domain" description="Polysaccharide chain length determinant N-terminal" evidence="17">
    <location>
        <begin position="16"/>
        <end position="111"/>
    </location>
</feature>
<comment type="similarity">
    <text evidence="3">Belongs to the etk/wzc family.</text>
</comment>
<feature type="transmembrane region" description="Helical" evidence="16">
    <location>
        <begin position="30"/>
        <end position="48"/>
    </location>
</feature>
<keyword evidence="10" id="KW-0418">Kinase</keyword>
<name>A0A1H9G667_9FLAO</name>
<dbReference type="AlphaFoldDB" id="A0A1H9G667"/>
<evidence type="ECO:0000256" key="13">
    <source>
        <dbReference type="ARBA" id="ARBA00023136"/>
    </source>
</evidence>
<dbReference type="SUPFAM" id="SSF52540">
    <property type="entry name" value="P-loop containing nucleoside triphosphate hydrolases"/>
    <property type="match status" value="1"/>
</dbReference>
<keyword evidence="8 16" id="KW-0812">Transmembrane</keyword>
<dbReference type="Proteomes" id="UP000198999">
    <property type="component" value="Unassembled WGS sequence"/>
</dbReference>
<dbReference type="GO" id="GO:0005524">
    <property type="term" value="F:ATP binding"/>
    <property type="evidence" value="ECO:0007669"/>
    <property type="project" value="UniProtKB-KW"/>
</dbReference>
<keyword evidence="14" id="KW-0829">Tyrosine-protein kinase</keyword>
<evidence type="ECO:0000313" key="20">
    <source>
        <dbReference type="EMBL" id="SEQ45533.1"/>
    </source>
</evidence>